<evidence type="ECO:0000259" key="1">
    <source>
        <dbReference type="Pfam" id="PF16117"/>
    </source>
</evidence>
<dbReference type="Proteomes" id="UP000002640">
    <property type="component" value="Unassembled WGS sequence"/>
</dbReference>
<evidence type="ECO:0000313" key="2">
    <source>
        <dbReference type="EMBL" id="EGZ09392.1"/>
    </source>
</evidence>
<evidence type="ECO:0000313" key="3">
    <source>
        <dbReference type="Proteomes" id="UP000002640"/>
    </source>
</evidence>
<dbReference type="KEGG" id="psoj:PHYSODRAFT_288415"/>
<protein>
    <recommendedName>
        <fullName evidence="1">DUF4833 domain-containing protein</fullName>
    </recommendedName>
</protein>
<reference evidence="2 3" key="1">
    <citation type="journal article" date="2006" name="Science">
        <title>Phytophthora genome sequences uncover evolutionary origins and mechanisms of pathogenesis.</title>
        <authorList>
            <person name="Tyler B.M."/>
            <person name="Tripathy S."/>
            <person name="Zhang X."/>
            <person name="Dehal P."/>
            <person name="Jiang R.H."/>
            <person name="Aerts A."/>
            <person name="Arredondo F.D."/>
            <person name="Baxter L."/>
            <person name="Bensasson D."/>
            <person name="Beynon J.L."/>
            <person name="Chapman J."/>
            <person name="Damasceno C.M."/>
            <person name="Dorrance A.E."/>
            <person name="Dou D."/>
            <person name="Dickerman A.W."/>
            <person name="Dubchak I.L."/>
            <person name="Garbelotto M."/>
            <person name="Gijzen M."/>
            <person name="Gordon S.G."/>
            <person name="Govers F."/>
            <person name="Grunwald N.J."/>
            <person name="Huang W."/>
            <person name="Ivors K.L."/>
            <person name="Jones R.W."/>
            <person name="Kamoun S."/>
            <person name="Krampis K."/>
            <person name="Lamour K.H."/>
            <person name="Lee M.K."/>
            <person name="McDonald W.H."/>
            <person name="Medina M."/>
            <person name="Meijer H.J."/>
            <person name="Nordberg E.K."/>
            <person name="Maclean D.J."/>
            <person name="Ospina-Giraldo M.D."/>
            <person name="Morris P.F."/>
            <person name="Phuntumart V."/>
            <person name="Putnam N.H."/>
            <person name="Rash S."/>
            <person name="Rose J.K."/>
            <person name="Sakihama Y."/>
            <person name="Salamov A.A."/>
            <person name="Savidor A."/>
            <person name="Scheuring C.F."/>
            <person name="Smith B.M."/>
            <person name="Sobral B.W."/>
            <person name="Terry A."/>
            <person name="Torto-Alalibo T.A."/>
            <person name="Win J."/>
            <person name="Xu Z."/>
            <person name="Zhang H."/>
            <person name="Grigoriev I.V."/>
            <person name="Rokhsar D.S."/>
            <person name="Boore J.L."/>
        </authorList>
    </citation>
    <scope>NUCLEOTIDE SEQUENCE [LARGE SCALE GENOMIC DNA]</scope>
    <source>
        <strain evidence="2 3">P6497</strain>
    </source>
</reference>
<accession>G5A3L9</accession>
<feature type="domain" description="DUF4833" evidence="1">
    <location>
        <begin position="48"/>
        <end position="197"/>
    </location>
</feature>
<gene>
    <name evidence="2" type="ORF">PHYSODRAFT_288415</name>
</gene>
<organism evidence="2 3">
    <name type="scientific">Phytophthora sojae (strain P6497)</name>
    <name type="common">Soybean stem and root rot agent</name>
    <name type="synonym">Phytophthora megasperma f. sp. glycines</name>
    <dbReference type="NCBI Taxonomy" id="1094619"/>
    <lineage>
        <taxon>Eukaryota</taxon>
        <taxon>Sar</taxon>
        <taxon>Stramenopiles</taxon>
        <taxon>Oomycota</taxon>
        <taxon>Peronosporomycetes</taxon>
        <taxon>Peronosporales</taxon>
        <taxon>Peronosporaceae</taxon>
        <taxon>Phytophthora</taxon>
    </lineage>
</organism>
<keyword evidence="3" id="KW-1185">Reference proteome</keyword>
<dbReference type="Pfam" id="PF16117">
    <property type="entry name" value="DUF4833"/>
    <property type="match status" value="1"/>
</dbReference>
<proteinExistence type="predicted"/>
<sequence>MSGGHQEKHYFTEEYPDHDYQCTTESAHPQTPLWPAYLPANQDRVVVFERSKNAQLVVYSANFRDKKRLELDPKWPLDINWQSFGWTAHPTSNPTGMIERRLAWGYSHKAVEPEGPVAVEAVGTSYSVTLNALPSRPALLYIDAKGRVILQTTINGVQSRLWKIYVKTNNTLAFIPKVLYVDLYGTNVDDDHATYERITISS</sequence>
<dbReference type="InParanoid" id="G5A3L9"/>
<dbReference type="EMBL" id="JH159159">
    <property type="protein sequence ID" value="EGZ09392.1"/>
    <property type="molecule type" value="Genomic_DNA"/>
</dbReference>
<dbReference type="GeneID" id="20640594"/>
<name>G5A3L9_PHYSP</name>
<dbReference type="AlphaFoldDB" id="G5A3L9"/>
<dbReference type="RefSeq" id="XP_009534253.1">
    <property type="nucleotide sequence ID" value="XM_009535958.1"/>
</dbReference>
<dbReference type="OMA" id="HDYQCTT"/>
<dbReference type="InterPro" id="IPR032269">
    <property type="entry name" value="DUF4833"/>
</dbReference>